<dbReference type="OrthoDB" id="3546279at2759"/>
<feature type="compositionally biased region" description="Low complexity" evidence="1">
    <location>
        <begin position="124"/>
        <end position="142"/>
    </location>
</feature>
<dbReference type="PANTHER" id="PTHR47657:SF14">
    <property type="entry name" value="ZN(2)-C6 FUNGAL-TYPE DOMAIN-CONTAINING PROTEIN"/>
    <property type="match status" value="1"/>
</dbReference>
<accession>F0XAY0</accession>
<dbReference type="EMBL" id="GL629747">
    <property type="protein sequence ID" value="EFX05181.1"/>
    <property type="molecule type" value="Genomic_DNA"/>
</dbReference>
<feature type="region of interest" description="Disordered" evidence="1">
    <location>
        <begin position="111"/>
        <end position="144"/>
    </location>
</feature>
<dbReference type="Proteomes" id="UP000007796">
    <property type="component" value="Unassembled WGS sequence"/>
</dbReference>
<feature type="compositionally biased region" description="Basic and acidic residues" evidence="1">
    <location>
        <begin position="113"/>
        <end position="123"/>
    </location>
</feature>
<dbReference type="eggNOG" id="ENOG502SGAZ">
    <property type="taxonomic scope" value="Eukaryota"/>
</dbReference>
<name>F0XAY0_GROCL</name>
<proteinExistence type="predicted"/>
<dbReference type="HOGENOM" id="CLU_024934_6_0_1"/>
<keyword evidence="3" id="KW-1185">Reference proteome</keyword>
<dbReference type="RefSeq" id="XP_014174663.1">
    <property type="nucleotide sequence ID" value="XM_014319188.1"/>
</dbReference>
<dbReference type="InParanoid" id="F0XAY0"/>
<sequence length="400" mass="43800">MDQRAAKVGHRKSRKGCSKCKIRRVKGDADVFLVPESVADEFSLPESRARRLMEHRLMQNYILHLSEPLPMSPSAEWNALWQKQLPPLALQHDNLLYALLAMSATSLLGAGEDESRKGDEHGSGDSSGSSSETSSGNSGSGSNVERKELFTVRQAYLIAAMGEQRRMVQSLTLASADAVCLSSLLMLINAFAMLGERVVQPYTPPTEWLQLGRGSGAVVWLSVEAIQQSGEADRSVMCTIANAPPQFGLDESYFDASNREQFGALLATEATTASASEPSDPDDETTRLAYEQTLAYVGSIYKAIRRREPVYVISRRVQGFTMVVPPRFVDLVAASRPRALVVLAYFFAAVVQLSGVWWLGEGAGAGRNCIARRELRGIRSVLPDEWTGLMVWPLDIAGLM</sequence>
<dbReference type="InterPro" id="IPR052400">
    <property type="entry name" value="Zn2-C6_fungal_TF"/>
</dbReference>
<dbReference type="AlphaFoldDB" id="F0XAY0"/>
<evidence type="ECO:0000256" key="1">
    <source>
        <dbReference type="SAM" id="MobiDB-lite"/>
    </source>
</evidence>
<evidence type="ECO:0000313" key="3">
    <source>
        <dbReference type="Proteomes" id="UP000007796"/>
    </source>
</evidence>
<dbReference type="PANTHER" id="PTHR47657">
    <property type="entry name" value="STEROL REGULATORY ELEMENT-BINDING PROTEIN ECM22"/>
    <property type="match status" value="1"/>
</dbReference>
<organism evidence="3">
    <name type="scientific">Grosmannia clavigera (strain kw1407 / UAMH 11150)</name>
    <name type="common">Blue stain fungus</name>
    <name type="synonym">Graphiocladiella clavigera</name>
    <dbReference type="NCBI Taxonomy" id="655863"/>
    <lineage>
        <taxon>Eukaryota</taxon>
        <taxon>Fungi</taxon>
        <taxon>Dikarya</taxon>
        <taxon>Ascomycota</taxon>
        <taxon>Pezizomycotina</taxon>
        <taxon>Sordariomycetes</taxon>
        <taxon>Sordariomycetidae</taxon>
        <taxon>Ophiostomatales</taxon>
        <taxon>Ophiostomataceae</taxon>
        <taxon>Leptographium</taxon>
    </lineage>
</organism>
<dbReference type="GO" id="GO:0000981">
    <property type="term" value="F:DNA-binding transcription factor activity, RNA polymerase II-specific"/>
    <property type="evidence" value="ECO:0007669"/>
    <property type="project" value="TreeGrafter"/>
</dbReference>
<gene>
    <name evidence="2" type="ORF">CMQ_1817</name>
</gene>
<reference evidence="2 3" key="1">
    <citation type="journal article" date="2011" name="Proc. Natl. Acad. Sci. U.S.A.">
        <title>Genome and transcriptome analyses of the mountain pine beetle-fungal symbiont Grosmannia clavigera, a lodgepole pine pathogen.</title>
        <authorList>
            <person name="DiGuistini S."/>
            <person name="Wang Y."/>
            <person name="Liao N.Y."/>
            <person name="Taylor G."/>
            <person name="Tanguay P."/>
            <person name="Feau N."/>
            <person name="Henrissat B."/>
            <person name="Chan S.K."/>
            <person name="Hesse-Orce U."/>
            <person name="Alamouti S.M."/>
            <person name="Tsui C.K.M."/>
            <person name="Docking R.T."/>
            <person name="Levasseur A."/>
            <person name="Haridas S."/>
            <person name="Robertson G."/>
            <person name="Birol I."/>
            <person name="Holt R.A."/>
            <person name="Marra M.A."/>
            <person name="Hamelin R.C."/>
            <person name="Hirst M."/>
            <person name="Jones S.J.M."/>
            <person name="Bohlmann J."/>
            <person name="Breuil C."/>
        </authorList>
    </citation>
    <scope>NUCLEOTIDE SEQUENCE [LARGE SCALE GENOMIC DNA]</scope>
    <source>
        <strain evidence="3">kw1407 / UAMH 11150</strain>
    </source>
</reference>
<protein>
    <submittedName>
        <fullName evidence="2">C6 zinc finger domain containing protein</fullName>
    </submittedName>
</protein>
<evidence type="ECO:0000313" key="2">
    <source>
        <dbReference type="EMBL" id="EFX05181.1"/>
    </source>
</evidence>
<dbReference type="STRING" id="655863.F0XAY0"/>
<dbReference type="GeneID" id="25974737"/>